<dbReference type="Proteomes" id="UP001596274">
    <property type="component" value="Unassembled WGS sequence"/>
</dbReference>
<organism evidence="1 2">
    <name type="scientific">Halorubrum pallidum</name>
    <dbReference type="NCBI Taxonomy" id="1526114"/>
    <lineage>
        <taxon>Archaea</taxon>
        <taxon>Methanobacteriati</taxon>
        <taxon>Methanobacteriota</taxon>
        <taxon>Stenosarchaea group</taxon>
        <taxon>Halobacteria</taxon>
        <taxon>Halobacteriales</taxon>
        <taxon>Haloferacaceae</taxon>
        <taxon>Halorubrum</taxon>
    </lineage>
</organism>
<protein>
    <submittedName>
        <fullName evidence="1">Uncharacterized protein</fullName>
    </submittedName>
</protein>
<evidence type="ECO:0000313" key="1">
    <source>
        <dbReference type="EMBL" id="MFC6771469.1"/>
    </source>
</evidence>
<evidence type="ECO:0000313" key="2">
    <source>
        <dbReference type="Proteomes" id="UP001596274"/>
    </source>
</evidence>
<dbReference type="AlphaFoldDB" id="A0ABD5T2G3"/>
<reference evidence="1 2" key="1">
    <citation type="journal article" date="2019" name="Int. J. Syst. Evol. Microbiol.">
        <title>The Global Catalogue of Microorganisms (GCM) 10K type strain sequencing project: providing services to taxonomists for standard genome sequencing and annotation.</title>
        <authorList>
            <consortium name="The Broad Institute Genomics Platform"/>
            <consortium name="The Broad Institute Genome Sequencing Center for Infectious Disease"/>
            <person name="Wu L."/>
            <person name="Ma J."/>
        </authorList>
    </citation>
    <scope>NUCLEOTIDE SEQUENCE [LARGE SCALE GENOMIC DNA]</scope>
    <source>
        <strain evidence="1 2">PJ61</strain>
    </source>
</reference>
<name>A0ABD5T2G3_9EURY</name>
<keyword evidence="2" id="KW-1185">Reference proteome</keyword>
<accession>A0ABD5T2G3</accession>
<comment type="caution">
    <text evidence="1">The sequence shown here is derived from an EMBL/GenBank/DDBJ whole genome shotgun (WGS) entry which is preliminary data.</text>
</comment>
<dbReference type="EMBL" id="JBHSWT010000390">
    <property type="protein sequence ID" value="MFC6771469.1"/>
    <property type="molecule type" value="Genomic_DNA"/>
</dbReference>
<sequence length="89" mass="9646">MARTGTYAETAEYIAPNDRPPAELAKLHQLTTVCVKCGSHRSRARFAGDREPGREMECIDCGHTGRVKTNEHGGVEMLTGFRVGSGGLQ</sequence>
<proteinExistence type="predicted"/>
<gene>
    <name evidence="1" type="ORF">ACFQDD_08075</name>
</gene>